<proteinExistence type="predicted"/>
<accession>A0A9D3ZSP2</accession>
<reference evidence="2 3" key="1">
    <citation type="journal article" date="2021" name="Plant Biotechnol. J.">
        <title>Multi-omics assisted identification of the key and species-specific regulatory components of drought-tolerant mechanisms in Gossypium stocksii.</title>
        <authorList>
            <person name="Yu D."/>
            <person name="Ke L."/>
            <person name="Zhang D."/>
            <person name="Wu Y."/>
            <person name="Sun Y."/>
            <person name="Mei J."/>
            <person name="Sun J."/>
            <person name="Sun Y."/>
        </authorList>
    </citation>
    <scope>NUCLEOTIDE SEQUENCE [LARGE SCALE GENOMIC DNA]</scope>
    <source>
        <strain evidence="3">cv. E1</strain>
        <tissue evidence="2">Leaf</tissue>
    </source>
</reference>
<keyword evidence="3" id="KW-1185">Reference proteome</keyword>
<dbReference type="Pfam" id="PF24994">
    <property type="entry name" value="GIL1_IRKI_C"/>
    <property type="match status" value="1"/>
</dbReference>
<dbReference type="EMBL" id="JAIQCV010000009">
    <property type="protein sequence ID" value="KAH1064044.1"/>
    <property type="molecule type" value="Genomic_DNA"/>
</dbReference>
<protein>
    <recommendedName>
        <fullName evidence="1">GIL1/IRKI C-terminal domain-containing protein</fullName>
    </recommendedName>
</protein>
<dbReference type="AlphaFoldDB" id="A0A9D3ZSP2"/>
<evidence type="ECO:0000313" key="2">
    <source>
        <dbReference type="EMBL" id="KAH1064044.1"/>
    </source>
</evidence>
<dbReference type="Proteomes" id="UP000828251">
    <property type="component" value="Unassembled WGS sequence"/>
</dbReference>
<dbReference type="OrthoDB" id="1915848at2759"/>
<comment type="caution">
    <text evidence="2">The sequence shown here is derived from an EMBL/GenBank/DDBJ whole genome shotgun (WGS) entry which is preliminary data.</text>
</comment>
<dbReference type="PANTHER" id="PTHR31161">
    <property type="entry name" value="PROTEIN GRAVITROPIC IN THE LIGHT 1"/>
    <property type="match status" value="1"/>
</dbReference>
<dbReference type="GO" id="GO:0009639">
    <property type="term" value="P:response to red or far red light"/>
    <property type="evidence" value="ECO:0007669"/>
    <property type="project" value="InterPro"/>
</dbReference>
<name>A0A9D3ZSP2_9ROSI</name>
<sequence>MEKKEKKKMRRRRENGRSFIPVIPKGQNLRIQRRLCFHDIDTSMANAFRCIRIAKELKPKEASYLSGFPDITFFIAFAEMLRRFWLLHCLGFSMNVSILQAKKNCSFLRIYMENVIGESLLSGEISNGNVDVRVDFMVVLGFKIGVIVRQSQVYLFPMITPPVS</sequence>
<evidence type="ECO:0000313" key="3">
    <source>
        <dbReference type="Proteomes" id="UP000828251"/>
    </source>
</evidence>
<gene>
    <name evidence="2" type="ORF">J1N35_029031</name>
</gene>
<feature type="domain" description="GIL1/IRKI C-terminal" evidence="1">
    <location>
        <begin position="98"/>
        <end position="154"/>
    </location>
</feature>
<dbReference type="InterPro" id="IPR056813">
    <property type="entry name" value="GIL1_IRKI_C"/>
</dbReference>
<dbReference type="GO" id="GO:0009959">
    <property type="term" value="P:negative gravitropism"/>
    <property type="evidence" value="ECO:0007669"/>
    <property type="project" value="InterPro"/>
</dbReference>
<organism evidence="2 3">
    <name type="scientific">Gossypium stocksii</name>
    <dbReference type="NCBI Taxonomy" id="47602"/>
    <lineage>
        <taxon>Eukaryota</taxon>
        <taxon>Viridiplantae</taxon>
        <taxon>Streptophyta</taxon>
        <taxon>Embryophyta</taxon>
        <taxon>Tracheophyta</taxon>
        <taxon>Spermatophyta</taxon>
        <taxon>Magnoliopsida</taxon>
        <taxon>eudicotyledons</taxon>
        <taxon>Gunneridae</taxon>
        <taxon>Pentapetalae</taxon>
        <taxon>rosids</taxon>
        <taxon>malvids</taxon>
        <taxon>Malvales</taxon>
        <taxon>Malvaceae</taxon>
        <taxon>Malvoideae</taxon>
        <taxon>Gossypium</taxon>
    </lineage>
</organism>
<evidence type="ECO:0000259" key="1">
    <source>
        <dbReference type="Pfam" id="PF24994"/>
    </source>
</evidence>
<dbReference type="InterPro" id="IPR040225">
    <property type="entry name" value="GIL1-like"/>
</dbReference>